<gene>
    <name evidence="1" type="ORF">OSTLU_33413</name>
</gene>
<evidence type="ECO:0000313" key="1">
    <source>
        <dbReference type="EMBL" id="ABO98025.1"/>
    </source>
</evidence>
<protein>
    <submittedName>
        <fullName evidence="1">Uncharacterized protein</fullName>
    </submittedName>
</protein>
<keyword evidence="2" id="KW-1185">Reference proteome</keyword>
<dbReference type="Proteomes" id="UP000001568">
    <property type="component" value="Chromosome 9"/>
</dbReference>
<dbReference type="HOGENOM" id="CLU_2780399_0_0_1"/>
<organism evidence="1 2">
    <name type="scientific">Ostreococcus lucimarinus (strain CCE9901)</name>
    <dbReference type="NCBI Taxonomy" id="436017"/>
    <lineage>
        <taxon>Eukaryota</taxon>
        <taxon>Viridiplantae</taxon>
        <taxon>Chlorophyta</taxon>
        <taxon>Mamiellophyceae</taxon>
        <taxon>Mamiellales</taxon>
        <taxon>Bathycoccaceae</taxon>
        <taxon>Ostreococcus</taxon>
    </lineage>
</organism>
<dbReference type="GeneID" id="5003546"/>
<evidence type="ECO:0000313" key="2">
    <source>
        <dbReference type="Proteomes" id="UP000001568"/>
    </source>
</evidence>
<reference evidence="1 2" key="1">
    <citation type="journal article" date="2007" name="Proc. Natl. Acad. Sci. U.S.A.">
        <title>The tiny eukaryote Ostreococcus provides genomic insights into the paradox of plankton speciation.</title>
        <authorList>
            <person name="Palenik B."/>
            <person name="Grimwood J."/>
            <person name="Aerts A."/>
            <person name="Rouze P."/>
            <person name="Salamov A."/>
            <person name="Putnam N."/>
            <person name="Dupont C."/>
            <person name="Jorgensen R."/>
            <person name="Derelle E."/>
            <person name="Rombauts S."/>
            <person name="Zhou K."/>
            <person name="Otillar R."/>
            <person name="Merchant S.S."/>
            <person name="Podell S."/>
            <person name="Gaasterland T."/>
            <person name="Napoli C."/>
            <person name="Gendler K."/>
            <person name="Manuell A."/>
            <person name="Tai V."/>
            <person name="Vallon O."/>
            <person name="Piganeau G."/>
            <person name="Jancek S."/>
            <person name="Heijde M."/>
            <person name="Jabbari K."/>
            <person name="Bowler C."/>
            <person name="Lohr M."/>
            <person name="Robbens S."/>
            <person name="Werner G."/>
            <person name="Dubchak I."/>
            <person name="Pazour G.J."/>
            <person name="Ren Q."/>
            <person name="Paulsen I."/>
            <person name="Delwiche C."/>
            <person name="Schmutz J."/>
            <person name="Rokhsar D."/>
            <person name="Van de Peer Y."/>
            <person name="Moreau H."/>
            <person name="Grigoriev I.V."/>
        </authorList>
    </citation>
    <scope>NUCLEOTIDE SEQUENCE [LARGE SCALE GENOMIC DNA]</scope>
    <source>
        <strain evidence="1 2">CCE9901</strain>
    </source>
</reference>
<dbReference type="KEGG" id="olu:OSTLU_33413"/>
<dbReference type="RefSeq" id="XP_001419732.1">
    <property type="nucleotide sequence ID" value="XM_001419695.1"/>
</dbReference>
<dbReference type="EMBL" id="CP000589">
    <property type="protein sequence ID" value="ABO98025.1"/>
    <property type="molecule type" value="Genomic_DNA"/>
</dbReference>
<sequence>MDGVHLEAYVDDRGCACVALHCEKGSPVRDRRACVRALAERVGPDVEAWDSTSTPWTILPYFKHPKCPV</sequence>
<accession>A4S2D4</accession>
<name>A4S2D4_OSTLU</name>
<dbReference type="Gramene" id="ABO98025">
    <property type="protein sequence ID" value="ABO98025"/>
    <property type="gene ID" value="OSTLU_33413"/>
</dbReference>
<proteinExistence type="predicted"/>
<dbReference type="AlphaFoldDB" id="A4S2D4"/>